<keyword evidence="2" id="KW-1185">Reference proteome</keyword>
<comment type="caution">
    <text evidence="1">The sequence shown here is derived from an EMBL/GenBank/DDBJ whole genome shotgun (WGS) entry which is preliminary data.</text>
</comment>
<sequence>MSVLGVPVLPELHPADHYPVYIDFGYLTSHYFDDYWNRNPNNCVSTSGFEVAGTIPLLADSSNGSPIYVLALAKFYERWRGDIPKTNHLYPYIPVDEIKRDKYGAVAKNGSDKIRVFFHDLKHPCKPPSSSVKEEFDDFMFSMFHFGLPAPEYSFCD</sequence>
<reference evidence="1" key="1">
    <citation type="submission" date="2021-10" db="EMBL/GenBank/DDBJ databases">
        <title>Tropical sea cucumber genome reveals ecological adaptation and Cuvierian tubules defense mechanism.</title>
        <authorList>
            <person name="Chen T."/>
        </authorList>
    </citation>
    <scope>NUCLEOTIDE SEQUENCE</scope>
    <source>
        <strain evidence="1">Nanhai2018</strain>
        <tissue evidence="1">Muscle</tissue>
    </source>
</reference>
<accession>A0A9Q0YL58</accession>
<dbReference type="Proteomes" id="UP001152320">
    <property type="component" value="Chromosome 19"/>
</dbReference>
<name>A0A9Q0YL58_HOLLE</name>
<evidence type="ECO:0000313" key="2">
    <source>
        <dbReference type="Proteomes" id="UP001152320"/>
    </source>
</evidence>
<organism evidence="1 2">
    <name type="scientific">Holothuria leucospilota</name>
    <name type="common">Black long sea cucumber</name>
    <name type="synonym">Mertensiothuria leucospilota</name>
    <dbReference type="NCBI Taxonomy" id="206669"/>
    <lineage>
        <taxon>Eukaryota</taxon>
        <taxon>Metazoa</taxon>
        <taxon>Echinodermata</taxon>
        <taxon>Eleutherozoa</taxon>
        <taxon>Echinozoa</taxon>
        <taxon>Holothuroidea</taxon>
        <taxon>Aspidochirotacea</taxon>
        <taxon>Aspidochirotida</taxon>
        <taxon>Holothuriidae</taxon>
        <taxon>Holothuria</taxon>
    </lineage>
</organism>
<proteinExistence type="predicted"/>
<protein>
    <submittedName>
        <fullName evidence="1">Uncharacterized protein</fullName>
    </submittedName>
</protein>
<dbReference type="EMBL" id="JAIZAY010000019">
    <property type="protein sequence ID" value="KAJ8023426.1"/>
    <property type="molecule type" value="Genomic_DNA"/>
</dbReference>
<gene>
    <name evidence="1" type="ORF">HOLleu_35870</name>
</gene>
<evidence type="ECO:0000313" key="1">
    <source>
        <dbReference type="EMBL" id="KAJ8023426.1"/>
    </source>
</evidence>
<dbReference type="AlphaFoldDB" id="A0A9Q0YL58"/>